<evidence type="ECO:0000256" key="13">
    <source>
        <dbReference type="SAM" id="Phobius"/>
    </source>
</evidence>
<evidence type="ECO:0000256" key="3">
    <source>
        <dbReference type="ARBA" id="ARBA00012438"/>
    </source>
</evidence>
<dbReference type="CDD" id="cd00082">
    <property type="entry name" value="HisKA"/>
    <property type="match status" value="1"/>
</dbReference>
<dbReference type="EC" id="2.7.13.3" evidence="3"/>
<evidence type="ECO:0000256" key="8">
    <source>
        <dbReference type="ARBA" id="ARBA00022777"/>
    </source>
</evidence>
<dbReference type="PANTHER" id="PTHR45436">
    <property type="entry name" value="SENSOR HISTIDINE KINASE YKOH"/>
    <property type="match status" value="1"/>
</dbReference>
<evidence type="ECO:0000313" key="16">
    <source>
        <dbReference type="Proteomes" id="UP000637423"/>
    </source>
</evidence>
<reference evidence="15" key="1">
    <citation type="journal article" date="2014" name="Int. J. Syst. Evol. Microbiol.">
        <title>Complete genome sequence of Corynebacterium casei LMG S-19264T (=DSM 44701T), isolated from a smear-ripened cheese.</title>
        <authorList>
            <consortium name="US DOE Joint Genome Institute (JGI-PGF)"/>
            <person name="Walter F."/>
            <person name="Albersmeier A."/>
            <person name="Kalinowski J."/>
            <person name="Ruckert C."/>
        </authorList>
    </citation>
    <scope>NUCLEOTIDE SEQUENCE</scope>
    <source>
        <strain evidence="15">CGMCC 1.10998</strain>
    </source>
</reference>
<dbReference type="SUPFAM" id="SSF47384">
    <property type="entry name" value="Homodimeric domain of signal transducing histidine kinase"/>
    <property type="match status" value="1"/>
</dbReference>
<keyword evidence="9" id="KW-0067">ATP-binding</keyword>
<evidence type="ECO:0000256" key="2">
    <source>
        <dbReference type="ARBA" id="ARBA00004141"/>
    </source>
</evidence>
<dbReference type="GO" id="GO:0000155">
    <property type="term" value="F:phosphorelay sensor kinase activity"/>
    <property type="evidence" value="ECO:0007669"/>
    <property type="project" value="InterPro"/>
</dbReference>
<dbReference type="SMART" id="SM00388">
    <property type="entry name" value="HisKA"/>
    <property type="match status" value="1"/>
</dbReference>
<dbReference type="Pfam" id="PF02518">
    <property type="entry name" value="HATPase_c"/>
    <property type="match status" value="1"/>
</dbReference>
<evidence type="ECO:0000313" key="15">
    <source>
        <dbReference type="EMBL" id="GGC65881.1"/>
    </source>
</evidence>
<dbReference type="InterPro" id="IPR003661">
    <property type="entry name" value="HisK_dim/P_dom"/>
</dbReference>
<evidence type="ECO:0000256" key="1">
    <source>
        <dbReference type="ARBA" id="ARBA00000085"/>
    </source>
</evidence>
<protein>
    <recommendedName>
        <fullName evidence="3">histidine kinase</fullName>
        <ecNumber evidence="3">2.7.13.3</ecNumber>
    </recommendedName>
</protein>
<evidence type="ECO:0000256" key="7">
    <source>
        <dbReference type="ARBA" id="ARBA00022741"/>
    </source>
</evidence>
<dbReference type="InterPro" id="IPR050428">
    <property type="entry name" value="TCS_sensor_his_kinase"/>
</dbReference>
<dbReference type="InterPro" id="IPR005467">
    <property type="entry name" value="His_kinase_dom"/>
</dbReference>
<comment type="subcellular location">
    <subcellularLocation>
        <location evidence="2">Membrane</location>
        <topology evidence="2">Multi-pass membrane protein</topology>
    </subcellularLocation>
</comment>
<evidence type="ECO:0000256" key="11">
    <source>
        <dbReference type="ARBA" id="ARBA00023012"/>
    </source>
</evidence>
<comment type="catalytic activity">
    <reaction evidence="1">
        <text>ATP + protein L-histidine = ADP + protein N-phospho-L-histidine.</text>
        <dbReference type="EC" id="2.7.13.3"/>
    </reaction>
</comment>
<dbReference type="Gene3D" id="1.10.287.130">
    <property type="match status" value="1"/>
</dbReference>
<keyword evidence="16" id="KW-1185">Reference proteome</keyword>
<dbReference type="Proteomes" id="UP000637423">
    <property type="component" value="Unassembled WGS sequence"/>
</dbReference>
<dbReference type="SUPFAM" id="SSF55874">
    <property type="entry name" value="ATPase domain of HSP90 chaperone/DNA topoisomerase II/histidine kinase"/>
    <property type="match status" value="1"/>
</dbReference>
<dbReference type="GO" id="GO:0005886">
    <property type="term" value="C:plasma membrane"/>
    <property type="evidence" value="ECO:0007669"/>
    <property type="project" value="TreeGrafter"/>
</dbReference>
<evidence type="ECO:0000256" key="9">
    <source>
        <dbReference type="ARBA" id="ARBA00022840"/>
    </source>
</evidence>
<keyword evidence="11" id="KW-0902">Two-component regulatory system</keyword>
<evidence type="ECO:0000256" key="12">
    <source>
        <dbReference type="ARBA" id="ARBA00023136"/>
    </source>
</evidence>
<name>A0A916UAH6_9BURK</name>
<dbReference type="PROSITE" id="PS50109">
    <property type="entry name" value="HIS_KIN"/>
    <property type="match status" value="1"/>
</dbReference>
<keyword evidence="4" id="KW-0597">Phosphoprotein</keyword>
<reference evidence="15" key="2">
    <citation type="submission" date="2020-09" db="EMBL/GenBank/DDBJ databases">
        <authorList>
            <person name="Sun Q."/>
            <person name="Zhou Y."/>
        </authorList>
    </citation>
    <scope>NUCLEOTIDE SEQUENCE</scope>
    <source>
        <strain evidence="15">CGMCC 1.10998</strain>
    </source>
</reference>
<dbReference type="Pfam" id="PF00512">
    <property type="entry name" value="HisKA"/>
    <property type="match status" value="1"/>
</dbReference>
<keyword evidence="8 15" id="KW-0418">Kinase</keyword>
<dbReference type="AlphaFoldDB" id="A0A916UAH6"/>
<dbReference type="InterPro" id="IPR004358">
    <property type="entry name" value="Sig_transdc_His_kin-like_C"/>
</dbReference>
<dbReference type="InterPro" id="IPR036890">
    <property type="entry name" value="HATPase_C_sf"/>
</dbReference>
<keyword evidence="5" id="KW-0808">Transferase</keyword>
<dbReference type="Gene3D" id="3.30.565.10">
    <property type="entry name" value="Histidine kinase-like ATPase, C-terminal domain"/>
    <property type="match status" value="1"/>
</dbReference>
<dbReference type="PRINTS" id="PR00344">
    <property type="entry name" value="BCTRLSENSOR"/>
</dbReference>
<comment type="caution">
    <text evidence="15">The sequence shown here is derived from an EMBL/GenBank/DDBJ whole genome shotgun (WGS) entry which is preliminary data.</text>
</comment>
<dbReference type="InterPro" id="IPR003594">
    <property type="entry name" value="HATPase_dom"/>
</dbReference>
<sequence length="447" mass="50045">MKAVSTVGTVRTVRTIRQQLLMGLLWSMVLAIGAAGITTYLKMRHETNELFDYQLKQIVRSFPDNMTLQKSETVDTHPGKKIVVQVWNSERDMVFTSNPNKNLPRYESRGYFDVDANGGRWRVYSEENHRQIVQVGQLIRDREKIEFSLALRSQIPFFSLIPVLGVLIWLVVGKSLQPLSRLKSSLDERSAESLAEMDTEGYPPEVKPIVLAINELFSRLDRAMQSQKMFVADAAHELRTPLTALKLQLQLVEKAESDAERNASVRKLHDRLNRAIHLVQQLLTLARQGAISGYVGYENIRLQDLAKQVVSDFAFLAEEKNIDIGVDAPEQDVLITGNRESLRIMLGNIVDNAIRYTPAGGKVDVTVSKHPDGAGLSVADSGCGVPAEDRQRVFDRFYRREGTRESGSGLGLAIVRDVLDQHKASFSLGDTPWGQGLVFDIRFAASV</sequence>
<organism evidence="15 16">
    <name type="scientific">Undibacterium terreum</name>
    <dbReference type="NCBI Taxonomy" id="1224302"/>
    <lineage>
        <taxon>Bacteria</taxon>
        <taxon>Pseudomonadati</taxon>
        <taxon>Pseudomonadota</taxon>
        <taxon>Betaproteobacteria</taxon>
        <taxon>Burkholderiales</taxon>
        <taxon>Oxalobacteraceae</taxon>
        <taxon>Undibacterium</taxon>
    </lineage>
</organism>
<dbReference type="GO" id="GO:0005524">
    <property type="term" value="F:ATP binding"/>
    <property type="evidence" value="ECO:0007669"/>
    <property type="project" value="UniProtKB-KW"/>
</dbReference>
<feature type="domain" description="Histidine kinase" evidence="14">
    <location>
        <begin position="233"/>
        <end position="447"/>
    </location>
</feature>
<feature type="transmembrane region" description="Helical" evidence="13">
    <location>
        <begin position="20"/>
        <end position="41"/>
    </location>
</feature>
<keyword evidence="12 13" id="KW-0472">Membrane</keyword>
<evidence type="ECO:0000256" key="10">
    <source>
        <dbReference type="ARBA" id="ARBA00022989"/>
    </source>
</evidence>
<proteinExistence type="predicted"/>
<keyword evidence="10 13" id="KW-1133">Transmembrane helix</keyword>
<dbReference type="InterPro" id="IPR036097">
    <property type="entry name" value="HisK_dim/P_sf"/>
</dbReference>
<keyword evidence="7" id="KW-0547">Nucleotide-binding</keyword>
<dbReference type="SMART" id="SM00387">
    <property type="entry name" value="HATPase_c"/>
    <property type="match status" value="1"/>
</dbReference>
<evidence type="ECO:0000256" key="6">
    <source>
        <dbReference type="ARBA" id="ARBA00022692"/>
    </source>
</evidence>
<accession>A0A916UAH6</accession>
<keyword evidence="6 13" id="KW-0812">Transmembrane</keyword>
<evidence type="ECO:0000256" key="4">
    <source>
        <dbReference type="ARBA" id="ARBA00022553"/>
    </source>
</evidence>
<gene>
    <name evidence="15" type="ORF">GCM10011396_11070</name>
</gene>
<evidence type="ECO:0000259" key="14">
    <source>
        <dbReference type="PROSITE" id="PS50109"/>
    </source>
</evidence>
<dbReference type="PANTHER" id="PTHR45436:SF14">
    <property type="entry name" value="SENSOR PROTEIN QSEC"/>
    <property type="match status" value="1"/>
</dbReference>
<evidence type="ECO:0000256" key="5">
    <source>
        <dbReference type="ARBA" id="ARBA00022679"/>
    </source>
</evidence>
<dbReference type="RefSeq" id="WP_188564936.1">
    <property type="nucleotide sequence ID" value="NZ_BMED01000001.1"/>
</dbReference>
<dbReference type="EMBL" id="BMED01000001">
    <property type="protein sequence ID" value="GGC65881.1"/>
    <property type="molecule type" value="Genomic_DNA"/>
</dbReference>